<evidence type="ECO:0008006" key="3">
    <source>
        <dbReference type="Google" id="ProtNLM"/>
    </source>
</evidence>
<sequence>MSWILAAALLTAQPTEMPAIELTATQAAERIDALPTGTLIFSAGDCLAVRVYTQSRFTHVAAVVSDQGKMTVYDSDNGAGVRRQDLATYLKSQSPGEIHIVRPRCQFTKLQCRRFRAELEEQLGRPYSVKHHLTGNRAEGLHCAEYVMDALMAANVMTAKNPPRVSPASLHTGAHKKQTYVPELTVTVCEVTPEKGDSWCSQTWLDTKRCTKRCYLKMRGWFCCY</sequence>
<dbReference type="Proteomes" id="UP000319383">
    <property type="component" value="Chromosome"/>
</dbReference>
<dbReference type="InterPro" id="IPR038765">
    <property type="entry name" value="Papain-like_cys_pep_sf"/>
</dbReference>
<accession>A0A517ZNG0</accession>
<dbReference type="RefSeq" id="WP_145376260.1">
    <property type="nucleotide sequence ID" value="NZ_CP036276.1"/>
</dbReference>
<evidence type="ECO:0000313" key="1">
    <source>
        <dbReference type="EMBL" id="QDU43990.1"/>
    </source>
</evidence>
<organism evidence="1 2">
    <name type="scientific">Symmachiella dynata</name>
    <dbReference type="NCBI Taxonomy" id="2527995"/>
    <lineage>
        <taxon>Bacteria</taxon>
        <taxon>Pseudomonadati</taxon>
        <taxon>Planctomycetota</taxon>
        <taxon>Planctomycetia</taxon>
        <taxon>Planctomycetales</taxon>
        <taxon>Planctomycetaceae</taxon>
        <taxon>Symmachiella</taxon>
    </lineage>
</organism>
<evidence type="ECO:0000313" key="2">
    <source>
        <dbReference type="Proteomes" id="UP000319383"/>
    </source>
</evidence>
<dbReference type="SUPFAM" id="SSF54001">
    <property type="entry name" value="Cysteine proteinases"/>
    <property type="match status" value="1"/>
</dbReference>
<gene>
    <name evidence="1" type="ORF">Mal52_24680</name>
</gene>
<keyword evidence="2" id="KW-1185">Reference proteome</keyword>
<dbReference type="AlphaFoldDB" id="A0A517ZNG0"/>
<protein>
    <recommendedName>
        <fullName evidence="3">Permuted papain-like amidase enzyme, YaeF/YiiX, C92 family</fullName>
    </recommendedName>
</protein>
<dbReference type="EMBL" id="CP036276">
    <property type="protein sequence ID" value="QDU43990.1"/>
    <property type="molecule type" value="Genomic_DNA"/>
</dbReference>
<dbReference type="Gene3D" id="3.90.1720.10">
    <property type="entry name" value="endopeptidase domain like (from Nostoc punctiforme)"/>
    <property type="match status" value="1"/>
</dbReference>
<proteinExistence type="predicted"/>
<reference evidence="1 2" key="1">
    <citation type="submission" date="2019-02" db="EMBL/GenBank/DDBJ databases">
        <title>Deep-cultivation of Planctomycetes and their phenomic and genomic characterization uncovers novel biology.</title>
        <authorList>
            <person name="Wiegand S."/>
            <person name="Jogler M."/>
            <person name="Boedeker C."/>
            <person name="Pinto D."/>
            <person name="Vollmers J."/>
            <person name="Rivas-Marin E."/>
            <person name="Kohn T."/>
            <person name="Peeters S.H."/>
            <person name="Heuer A."/>
            <person name="Rast P."/>
            <person name="Oberbeckmann S."/>
            <person name="Bunk B."/>
            <person name="Jeske O."/>
            <person name="Meyerdierks A."/>
            <person name="Storesund J.E."/>
            <person name="Kallscheuer N."/>
            <person name="Luecker S."/>
            <person name="Lage O.M."/>
            <person name="Pohl T."/>
            <person name="Merkel B.J."/>
            <person name="Hornburger P."/>
            <person name="Mueller R.-W."/>
            <person name="Bruemmer F."/>
            <person name="Labrenz M."/>
            <person name="Spormann A.M."/>
            <person name="Op den Camp H."/>
            <person name="Overmann J."/>
            <person name="Amann R."/>
            <person name="Jetten M.S.M."/>
            <person name="Mascher T."/>
            <person name="Medema M.H."/>
            <person name="Devos D.P."/>
            <person name="Kaster A.-K."/>
            <person name="Ovreas L."/>
            <person name="Rohde M."/>
            <person name="Galperin M.Y."/>
            <person name="Jogler C."/>
        </authorList>
    </citation>
    <scope>NUCLEOTIDE SEQUENCE [LARGE SCALE GENOMIC DNA]</scope>
    <source>
        <strain evidence="1 2">Mal52</strain>
    </source>
</reference>
<dbReference type="KEGG" id="sdyn:Mal52_24680"/>
<name>A0A517ZNG0_9PLAN</name>